<dbReference type="Proteomes" id="UP000095286">
    <property type="component" value="Unplaced"/>
</dbReference>
<reference evidence="2" key="1">
    <citation type="submission" date="2016-11" db="UniProtKB">
        <authorList>
            <consortium name="WormBaseParasite"/>
        </authorList>
    </citation>
    <scope>IDENTIFICATION</scope>
    <source>
        <strain evidence="2">KR3021</strain>
    </source>
</reference>
<sequence length="368" mass="42404">MKRFCATDVRMRSNLGNTSETSFRKNTAQVLNLGGDSYKLGNFIENSKLYDSRSQSTFFRQTFTVKGTLGKGSFGEVFSVTSKEDNLDYALKRSLCCLRSEQDQKEAHEEVKKMQSIPHHANILRIHRAWEQKGKIYMQLDLCEKSLDDIAVIGQKVSDDDIWRYFADILLGVHHLHSNGFIHMDIKASNILIDSYGICKLADFGLMIDTKYQKHKSFHGEGDSRYLAPEILNEDPTYAADIFSFGMTMLELATDLDLPTHGDGWNILRTGQFPERFKSEVSKDLAFVILQMIQPDKFERPSSADLLRNKLLKDRVGRRQSDHFYYNTLQFFKKFIPSFLTFESKTSQIYQNARATWSLYESKGIIIQ</sequence>
<proteinExistence type="predicted"/>
<name>A0AC35UB92_9BILA</name>
<dbReference type="WBParaSite" id="RSKR_0000955300.1">
    <property type="protein sequence ID" value="RSKR_0000955300.1"/>
    <property type="gene ID" value="RSKR_0000955300"/>
</dbReference>
<protein>
    <submittedName>
        <fullName evidence="2">Protein kinase domain-containing protein</fullName>
    </submittedName>
</protein>
<evidence type="ECO:0000313" key="2">
    <source>
        <dbReference type="WBParaSite" id="RSKR_0000955300.1"/>
    </source>
</evidence>
<evidence type="ECO:0000313" key="1">
    <source>
        <dbReference type="Proteomes" id="UP000095286"/>
    </source>
</evidence>
<organism evidence="1 2">
    <name type="scientific">Rhabditophanes sp. KR3021</name>
    <dbReference type="NCBI Taxonomy" id="114890"/>
    <lineage>
        <taxon>Eukaryota</taxon>
        <taxon>Metazoa</taxon>
        <taxon>Ecdysozoa</taxon>
        <taxon>Nematoda</taxon>
        <taxon>Chromadorea</taxon>
        <taxon>Rhabditida</taxon>
        <taxon>Tylenchina</taxon>
        <taxon>Panagrolaimomorpha</taxon>
        <taxon>Strongyloidoidea</taxon>
        <taxon>Alloionematidae</taxon>
        <taxon>Rhabditophanes</taxon>
    </lineage>
</organism>
<accession>A0AC35UB92</accession>